<feature type="compositionally biased region" description="Basic and acidic residues" evidence="10">
    <location>
        <begin position="52"/>
        <end position="65"/>
    </location>
</feature>
<gene>
    <name evidence="12" type="primary">MRM1</name>
</gene>
<keyword evidence="5" id="KW-0808">Transferase</keyword>
<dbReference type="InterPro" id="IPR013123">
    <property type="entry name" value="SpoU_subst-bd"/>
</dbReference>
<keyword evidence="3" id="KW-0698">rRNA processing</keyword>
<dbReference type="Gene3D" id="3.40.1280.10">
    <property type="match status" value="1"/>
</dbReference>
<reference evidence="12" key="3">
    <citation type="submission" date="2025-09" db="UniProtKB">
        <authorList>
            <consortium name="Ensembl"/>
        </authorList>
    </citation>
    <scope>IDENTIFICATION</scope>
</reference>
<evidence type="ECO:0000256" key="1">
    <source>
        <dbReference type="ARBA" id="ARBA00004173"/>
    </source>
</evidence>
<comment type="subcellular location">
    <subcellularLocation>
        <location evidence="1">Mitochondrion</location>
    </subcellularLocation>
</comment>
<accession>A0A670JN71</accession>
<evidence type="ECO:0000256" key="5">
    <source>
        <dbReference type="ARBA" id="ARBA00022679"/>
    </source>
</evidence>
<dbReference type="GeneID" id="114585584"/>
<feature type="domain" description="RNA 2-O ribose methyltransferase substrate binding" evidence="11">
    <location>
        <begin position="124"/>
        <end position="202"/>
    </location>
</feature>
<dbReference type="Pfam" id="PF00588">
    <property type="entry name" value="SpoU_methylase"/>
    <property type="match status" value="1"/>
</dbReference>
<evidence type="ECO:0000256" key="6">
    <source>
        <dbReference type="ARBA" id="ARBA00022691"/>
    </source>
</evidence>
<evidence type="ECO:0000256" key="2">
    <source>
        <dbReference type="ARBA" id="ARBA00007228"/>
    </source>
</evidence>
<feature type="region of interest" description="Disordered" evidence="10">
    <location>
        <begin position="28"/>
        <end position="70"/>
    </location>
</feature>
<keyword evidence="4" id="KW-0489">Methyltransferase</keyword>
<dbReference type="AlphaFoldDB" id="A0A670JN71"/>
<evidence type="ECO:0000256" key="3">
    <source>
        <dbReference type="ARBA" id="ARBA00022552"/>
    </source>
</evidence>
<protein>
    <recommendedName>
        <fullName evidence="9">rRNA methyltransferase 1, mitochondrial</fullName>
    </recommendedName>
</protein>
<keyword evidence="8" id="KW-0496">Mitochondrion</keyword>
<dbReference type="PANTHER" id="PTHR46103:SF1">
    <property type="entry name" value="RRNA METHYLTRANSFERASE 1, MITOCHONDRIAL"/>
    <property type="match status" value="1"/>
</dbReference>
<dbReference type="CTD" id="79922"/>
<dbReference type="SUPFAM" id="SSF75217">
    <property type="entry name" value="alpha/beta knot"/>
    <property type="match status" value="1"/>
</dbReference>
<keyword evidence="13" id="KW-1185">Reference proteome</keyword>
<dbReference type="GO" id="GO:0070039">
    <property type="term" value="F:rRNA (guanosine-2'-O-)-methyltransferase activity"/>
    <property type="evidence" value="ECO:0007669"/>
    <property type="project" value="Ensembl"/>
</dbReference>
<dbReference type="SUPFAM" id="SSF55315">
    <property type="entry name" value="L30e-like"/>
    <property type="match status" value="1"/>
</dbReference>
<dbReference type="PANTHER" id="PTHR46103">
    <property type="entry name" value="RRNA METHYLTRANSFERASE 1, MITOCHONDRIAL"/>
    <property type="match status" value="1"/>
</dbReference>
<dbReference type="RefSeq" id="XP_028564223.1">
    <property type="nucleotide sequence ID" value="XM_028708390.1"/>
</dbReference>
<dbReference type="Pfam" id="PF08032">
    <property type="entry name" value="SpoU_sub_bind"/>
    <property type="match status" value="1"/>
</dbReference>
<evidence type="ECO:0000256" key="10">
    <source>
        <dbReference type="SAM" id="MobiDB-lite"/>
    </source>
</evidence>
<dbReference type="InterPro" id="IPR047261">
    <property type="entry name" value="MRM1_MeTrfase_dom"/>
</dbReference>
<dbReference type="InterPro" id="IPR029064">
    <property type="entry name" value="Ribosomal_eL30-like_sf"/>
</dbReference>
<evidence type="ECO:0000259" key="11">
    <source>
        <dbReference type="SMART" id="SM00967"/>
    </source>
</evidence>
<dbReference type="GeneTree" id="ENSGT00390000018761"/>
<reference evidence="12 13" key="1">
    <citation type="journal article" date="2019" name="Proc. Natl. Acad. Sci. U.S.A.">
        <title>Regulatory changes in pterin and carotenoid genes underlie balanced color polymorphisms in the wall lizard.</title>
        <authorList>
            <person name="Andrade P."/>
            <person name="Pinho C."/>
            <person name="Perez I de Lanuza G."/>
            <person name="Afonso S."/>
            <person name="Brejcha J."/>
            <person name="Rubin C.J."/>
            <person name="Wallerman O."/>
            <person name="Pereira P."/>
            <person name="Sabatino S.J."/>
            <person name="Bellati A."/>
            <person name="Pellitteri-Rosa D."/>
            <person name="Bosakova Z."/>
            <person name="Bunikis I."/>
            <person name="Carretero M.A."/>
            <person name="Feiner N."/>
            <person name="Marsik P."/>
            <person name="Pauperio F."/>
            <person name="Salvi D."/>
            <person name="Soler L."/>
            <person name="While G.M."/>
            <person name="Uller T."/>
            <person name="Font E."/>
            <person name="Andersson L."/>
            <person name="Carneiro M."/>
        </authorList>
    </citation>
    <scope>NUCLEOTIDE SEQUENCE</scope>
</reference>
<evidence type="ECO:0000313" key="12">
    <source>
        <dbReference type="Ensembl" id="ENSPMRP00000025841.1"/>
    </source>
</evidence>
<evidence type="ECO:0000256" key="8">
    <source>
        <dbReference type="ARBA" id="ARBA00023128"/>
    </source>
</evidence>
<dbReference type="SMART" id="SM00967">
    <property type="entry name" value="SpoU_sub_bind"/>
    <property type="match status" value="1"/>
</dbReference>
<dbReference type="InterPro" id="IPR001537">
    <property type="entry name" value="SpoU_MeTrfase"/>
</dbReference>
<dbReference type="Gene3D" id="3.30.1330.30">
    <property type="match status" value="1"/>
</dbReference>
<organism evidence="12 13">
    <name type="scientific">Podarcis muralis</name>
    <name type="common">Wall lizard</name>
    <name type="synonym">Lacerta muralis</name>
    <dbReference type="NCBI Taxonomy" id="64176"/>
    <lineage>
        <taxon>Eukaryota</taxon>
        <taxon>Metazoa</taxon>
        <taxon>Chordata</taxon>
        <taxon>Craniata</taxon>
        <taxon>Vertebrata</taxon>
        <taxon>Euteleostomi</taxon>
        <taxon>Lepidosauria</taxon>
        <taxon>Squamata</taxon>
        <taxon>Bifurcata</taxon>
        <taxon>Unidentata</taxon>
        <taxon>Episquamata</taxon>
        <taxon>Laterata</taxon>
        <taxon>Lacertibaenia</taxon>
        <taxon>Lacertidae</taxon>
        <taxon>Podarcis</taxon>
    </lineage>
</organism>
<dbReference type="GO" id="GO:0003723">
    <property type="term" value="F:RNA binding"/>
    <property type="evidence" value="ECO:0007669"/>
    <property type="project" value="InterPro"/>
</dbReference>
<comment type="similarity">
    <text evidence="2">Belongs to the class IV-like SAM-binding methyltransferase superfamily. RNA methyltransferase TrmH family.</text>
</comment>
<evidence type="ECO:0000256" key="4">
    <source>
        <dbReference type="ARBA" id="ARBA00022603"/>
    </source>
</evidence>
<feature type="compositionally biased region" description="Basic and acidic residues" evidence="10">
    <location>
        <begin position="89"/>
        <end position="103"/>
    </location>
</feature>
<dbReference type="OMA" id="QVPPYEY"/>
<keyword evidence="7" id="KW-0809">Transit peptide</keyword>
<evidence type="ECO:0000256" key="7">
    <source>
        <dbReference type="ARBA" id="ARBA00022946"/>
    </source>
</evidence>
<name>A0A670JN71_PODMU</name>
<proteinExistence type="inferred from homology"/>
<dbReference type="InterPro" id="IPR047182">
    <property type="entry name" value="MRM1"/>
</dbReference>
<keyword evidence="6" id="KW-0949">S-adenosyl-L-methionine</keyword>
<evidence type="ECO:0000313" key="13">
    <source>
        <dbReference type="Proteomes" id="UP000472272"/>
    </source>
</evidence>
<sequence>MALLLSFKSGLWDAARLPCAFGTIRHLSTRRKPQAGERELPGGVSSQVTPDHGLETAKDQSEAQPHKPWKGRALRNEFWRQFRAQTVPSDREELKNLRNDDFPKRKRSPPQKPLPVERTKGSEILFGVAPCSLALARSKRNFFQLFLKAGKGTPSPMLEEFSWRAKDRGIPVKVVPRKVLDGLCKGGVHQGVCLEATPLRPIGWQEAPPPEAEGGGSQLLWLALEGIQDPMNLGAVLRSAHFLGVDRIVMSQRNSCPLTPVVSKASSGAMEVLDVYNTDDLQSLLKAKSEQGWEVLGTAAHTKDLDSVPTVSCLDFRWKGPAILLLGNEGYGLSPGTRSLCQRMLTIFPGRELPPGIESLNVSVAAGILLHSICSQRERDP</sequence>
<dbReference type="Ensembl" id="ENSPMRT00000027424.1">
    <property type="protein sequence ID" value="ENSPMRP00000025841.1"/>
    <property type="gene ID" value="ENSPMRG00000016723.1"/>
</dbReference>
<dbReference type="Proteomes" id="UP000472272">
    <property type="component" value="Chromosome 15"/>
</dbReference>
<evidence type="ECO:0000256" key="9">
    <source>
        <dbReference type="ARBA" id="ARBA00034881"/>
    </source>
</evidence>
<dbReference type="InterPro" id="IPR029026">
    <property type="entry name" value="tRNA_m1G_MTases_N"/>
</dbReference>
<dbReference type="GO" id="GO:0005759">
    <property type="term" value="C:mitochondrial matrix"/>
    <property type="evidence" value="ECO:0007669"/>
    <property type="project" value="Ensembl"/>
</dbReference>
<feature type="region of interest" description="Disordered" evidence="10">
    <location>
        <begin position="89"/>
        <end position="118"/>
    </location>
</feature>
<reference evidence="12" key="2">
    <citation type="submission" date="2025-08" db="UniProtKB">
        <authorList>
            <consortium name="Ensembl"/>
        </authorList>
    </citation>
    <scope>IDENTIFICATION</scope>
</reference>
<dbReference type="InterPro" id="IPR029028">
    <property type="entry name" value="Alpha/beta_knot_MTases"/>
</dbReference>
<dbReference type="CDD" id="cd18105">
    <property type="entry name" value="SpoU-like_MRM1"/>
    <property type="match status" value="1"/>
</dbReference>